<dbReference type="EMBL" id="RAPQ01000008">
    <property type="protein sequence ID" value="RKE03289.1"/>
    <property type="molecule type" value="Genomic_DNA"/>
</dbReference>
<gene>
    <name evidence="1" type="ORF">BXY64_0282</name>
</gene>
<evidence type="ECO:0000313" key="1">
    <source>
        <dbReference type="EMBL" id="RKE03289.1"/>
    </source>
</evidence>
<sequence>MNEYKIFSQALDISYPWIISNINLKETDQKVKELHIHVQLKTLKKNTTAQNFPLTKRQDNFLGYTCYVHYSISDNSRN</sequence>
<protein>
    <submittedName>
        <fullName evidence="1">Uncharacterized protein</fullName>
    </submittedName>
</protein>
<reference evidence="1 2" key="1">
    <citation type="submission" date="2018-09" db="EMBL/GenBank/DDBJ databases">
        <title>Genomic Encyclopedia of Archaeal and Bacterial Type Strains, Phase II (KMG-II): from individual species to whole genera.</title>
        <authorList>
            <person name="Goeker M."/>
        </authorList>
    </citation>
    <scope>NUCLEOTIDE SEQUENCE [LARGE SCALE GENOMIC DNA]</scope>
    <source>
        <strain evidence="1 2">DSM 21950</strain>
    </source>
</reference>
<keyword evidence="2" id="KW-1185">Reference proteome</keyword>
<dbReference type="Proteomes" id="UP000284531">
    <property type="component" value="Unassembled WGS sequence"/>
</dbReference>
<organism evidence="1 2">
    <name type="scientific">Marinifilum flexuosum</name>
    <dbReference type="NCBI Taxonomy" id="1117708"/>
    <lineage>
        <taxon>Bacteria</taxon>
        <taxon>Pseudomonadati</taxon>
        <taxon>Bacteroidota</taxon>
        <taxon>Bacteroidia</taxon>
        <taxon>Marinilabiliales</taxon>
        <taxon>Marinifilaceae</taxon>
    </lineage>
</organism>
<comment type="caution">
    <text evidence="1">The sequence shown here is derived from an EMBL/GenBank/DDBJ whole genome shotgun (WGS) entry which is preliminary data.</text>
</comment>
<evidence type="ECO:0000313" key="2">
    <source>
        <dbReference type="Proteomes" id="UP000284531"/>
    </source>
</evidence>
<dbReference type="OrthoDB" id="9841925at2"/>
<proteinExistence type="predicted"/>
<name>A0A419X6R3_9BACT</name>
<accession>A0A419X6R3</accession>
<dbReference type="AlphaFoldDB" id="A0A419X6R3"/>
<dbReference type="RefSeq" id="WP_120238193.1">
    <property type="nucleotide sequence ID" value="NZ_RAPQ01000008.1"/>
</dbReference>